<dbReference type="EMBL" id="RQJP01000006">
    <property type="protein sequence ID" value="RRB10804.1"/>
    <property type="molecule type" value="Genomic_DNA"/>
</dbReference>
<comment type="caution">
    <text evidence="1">The sequence shown here is derived from an EMBL/GenBank/DDBJ whole genome shotgun (WGS) entry which is preliminary data.</text>
</comment>
<name>A0A3P1CD89_9BACT</name>
<evidence type="ECO:0000313" key="2">
    <source>
        <dbReference type="Proteomes" id="UP000274271"/>
    </source>
</evidence>
<reference evidence="1 2" key="1">
    <citation type="submission" date="2018-11" db="EMBL/GenBank/DDBJ databases">
        <authorList>
            <person name="Zhou Z."/>
            <person name="Wang G."/>
        </authorList>
    </citation>
    <scope>NUCLEOTIDE SEQUENCE [LARGE SCALE GENOMIC DNA]</scope>
    <source>
        <strain evidence="1 2">KCTC42998</strain>
    </source>
</reference>
<accession>A0A3P1CD89</accession>
<dbReference type="OrthoDB" id="7595944at2"/>
<organism evidence="1 2">
    <name type="scientific">Larkinella knui</name>
    <dbReference type="NCBI Taxonomy" id="2025310"/>
    <lineage>
        <taxon>Bacteria</taxon>
        <taxon>Pseudomonadati</taxon>
        <taxon>Bacteroidota</taxon>
        <taxon>Cytophagia</taxon>
        <taxon>Cytophagales</taxon>
        <taxon>Spirosomataceae</taxon>
        <taxon>Larkinella</taxon>
    </lineage>
</organism>
<proteinExistence type="predicted"/>
<keyword evidence="2" id="KW-1185">Reference proteome</keyword>
<dbReference type="Proteomes" id="UP000274271">
    <property type="component" value="Unassembled WGS sequence"/>
</dbReference>
<sequence>MKTKVLITVTTYPLPSRSYDELVCTAGILEDGSWIRIYPVPLKFLLKSDAHKYHWIELELQKPRRQDFRPESHSPVHPDLSDMIVGEKIGTEKNWIRRKVFCLQDVHKNMTRLIQLSKEPSNKSLATFKPARIISFDIEQDDRNWKTEWLEQMKQLNLFTGDQDRRSLIRKIPYKFFYKFCDEAGKISRLMIEDWEIGQLYWNCLHRADGDEQAALQKVREKYNETFINNRDIYLFLGTTKEWHMRRAPNPFVIIGIFYPMNDSLQPQLSLF</sequence>
<evidence type="ECO:0000313" key="1">
    <source>
        <dbReference type="EMBL" id="RRB10804.1"/>
    </source>
</evidence>
<protein>
    <submittedName>
        <fullName evidence="1">Uncharacterized protein</fullName>
    </submittedName>
</protein>
<gene>
    <name evidence="1" type="ORF">EHT87_27020</name>
</gene>
<dbReference type="RefSeq" id="WP_124909897.1">
    <property type="nucleotide sequence ID" value="NZ_RQJP01000006.1"/>
</dbReference>
<dbReference type="AlphaFoldDB" id="A0A3P1CD89"/>